<feature type="region of interest" description="Disordered" evidence="2">
    <location>
        <begin position="167"/>
        <end position="188"/>
    </location>
</feature>
<evidence type="ECO:0000313" key="4">
    <source>
        <dbReference type="EMBL" id="KZV91710.1"/>
    </source>
</evidence>
<accession>A0A165HB95</accession>
<dbReference type="InParanoid" id="A0A165HB95"/>
<dbReference type="OrthoDB" id="10252032at2759"/>
<dbReference type="FunCoup" id="A0A165HB95">
    <property type="interactions" value="302"/>
</dbReference>
<dbReference type="AlphaFoldDB" id="A0A165HB95"/>
<dbReference type="Proteomes" id="UP000077266">
    <property type="component" value="Unassembled WGS sequence"/>
</dbReference>
<dbReference type="PANTHER" id="PTHR14490">
    <property type="entry name" value="ZINC FINGER, ZZ TYPE"/>
    <property type="match status" value="1"/>
</dbReference>
<name>A0A165HB95_EXIGL</name>
<evidence type="ECO:0000259" key="3">
    <source>
        <dbReference type="Pfam" id="PF12936"/>
    </source>
</evidence>
<keyword evidence="5" id="KW-1185">Reference proteome</keyword>
<feature type="region of interest" description="Disordered" evidence="2">
    <location>
        <begin position="38"/>
        <end position="75"/>
    </location>
</feature>
<feature type="compositionally biased region" description="Acidic residues" evidence="2">
    <location>
        <begin position="440"/>
        <end position="453"/>
    </location>
</feature>
<dbReference type="Pfam" id="PF05178">
    <property type="entry name" value="Kri1"/>
    <property type="match status" value="1"/>
</dbReference>
<feature type="domain" description="Kri1-like C-terminal" evidence="3">
    <location>
        <begin position="516"/>
        <end position="597"/>
    </location>
</feature>
<organism evidence="4 5">
    <name type="scientific">Exidia glandulosa HHB12029</name>
    <dbReference type="NCBI Taxonomy" id="1314781"/>
    <lineage>
        <taxon>Eukaryota</taxon>
        <taxon>Fungi</taxon>
        <taxon>Dikarya</taxon>
        <taxon>Basidiomycota</taxon>
        <taxon>Agaricomycotina</taxon>
        <taxon>Agaricomycetes</taxon>
        <taxon>Auriculariales</taxon>
        <taxon>Exidiaceae</taxon>
        <taxon>Exidia</taxon>
    </lineage>
</organism>
<feature type="compositionally biased region" description="Basic and acidic residues" evidence="2">
    <location>
        <begin position="588"/>
        <end position="604"/>
    </location>
</feature>
<dbReference type="GO" id="GO:0000447">
    <property type="term" value="P:endonucleolytic cleavage in ITS1 to separate SSU-rRNA from 5.8S rRNA and LSU-rRNA from tricistronic rRNA transcript (SSU-rRNA, 5.8S rRNA, LSU-rRNA)"/>
    <property type="evidence" value="ECO:0007669"/>
    <property type="project" value="TreeGrafter"/>
</dbReference>
<feature type="compositionally biased region" description="Basic and acidic residues" evidence="2">
    <location>
        <begin position="176"/>
        <end position="185"/>
    </location>
</feature>
<feature type="region of interest" description="Disordered" evidence="2">
    <location>
        <begin position="332"/>
        <end position="369"/>
    </location>
</feature>
<evidence type="ECO:0000256" key="1">
    <source>
        <dbReference type="ARBA" id="ARBA00007473"/>
    </source>
</evidence>
<dbReference type="InterPro" id="IPR018034">
    <property type="entry name" value="Kri1"/>
</dbReference>
<dbReference type="STRING" id="1314781.A0A165HB95"/>
<feature type="region of interest" description="Disordered" evidence="2">
    <location>
        <begin position="211"/>
        <end position="247"/>
    </location>
</feature>
<feature type="compositionally biased region" description="Basic and acidic residues" evidence="2">
    <location>
        <begin position="235"/>
        <end position="247"/>
    </location>
</feature>
<feature type="compositionally biased region" description="Basic residues" evidence="2">
    <location>
        <begin position="468"/>
        <end position="477"/>
    </location>
</feature>
<feature type="region of interest" description="Disordered" evidence="2">
    <location>
        <begin position="269"/>
        <end position="309"/>
    </location>
</feature>
<reference evidence="4 5" key="1">
    <citation type="journal article" date="2016" name="Mol. Biol. Evol.">
        <title>Comparative Genomics of Early-Diverging Mushroom-Forming Fungi Provides Insights into the Origins of Lignocellulose Decay Capabilities.</title>
        <authorList>
            <person name="Nagy L.G."/>
            <person name="Riley R."/>
            <person name="Tritt A."/>
            <person name="Adam C."/>
            <person name="Daum C."/>
            <person name="Floudas D."/>
            <person name="Sun H."/>
            <person name="Yadav J.S."/>
            <person name="Pangilinan J."/>
            <person name="Larsson K.H."/>
            <person name="Matsuura K."/>
            <person name="Barry K."/>
            <person name="Labutti K."/>
            <person name="Kuo R."/>
            <person name="Ohm R.A."/>
            <person name="Bhattacharya S.S."/>
            <person name="Shirouzu T."/>
            <person name="Yoshinaga Y."/>
            <person name="Martin F.M."/>
            <person name="Grigoriev I.V."/>
            <person name="Hibbett D.S."/>
        </authorList>
    </citation>
    <scope>NUCLEOTIDE SEQUENCE [LARGE SCALE GENOMIC DNA]</scope>
    <source>
        <strain evidence="4 5">HHB12029</strain>
    </source>
</reference>
<dbReference type="GO" id="GO:0005730">
    <property type="term" value="C:nucleolus"/>
    <property type="evidence" value="ECO:0007669"/>
    <property type="project" value="TreeGrafter"/>
</dbReference>
<dbReference type="InterPro" id="IPR024626">
    <property type="entry name" value="Kri1-like_C"/>
</dbReference>
<feature type="compositionally biased region" description="Low complexity" evidence="2">
    <location>
        <begin position="293"/>
        <end position="302"/>
    </location>
</feature>
<feature type="compositionally biased region" description="Basic and acidic residues" evidence="2">
    <location>
        <begin position="97"/>
        <end position="106"/>
    </location>
</feature>
<gene>
    <name evidence="4" type="ORF">EXIGLDRAFT_836921</name>
</gene>
<feature type="region of interest" description="Disordered" evidence="2">
    <location>
        <begin position="440"/>
        <end position="494"/>
    </location>
</feature>
<evidence type="ECO:0000256" key="2">
    <source>
        <dbReference type="SAM" id="MobiDB-lite"/>
    </source>
</evidence>
<feature type="region of interest" description="Disordered" evidence="2">
    <location>
        <begin position="580"/>
        <end position="668"/>
    </location>
</feature>
<feature type="compositionally biased region" description="Acidic residues" evidence="2">
    <location>
        <begin position="482"/>
        <end position="494"/>
    </location>
</feature>
<evidence type="ECO:0000313" key="5">
    <source>
        <dbReference type="Proteomes" id="UP000077266"/>
    </source>
</evidence>
<feature type="compositionally biased region" description="Acidic residues" evidence="2">
    <location>
        <begin position="53"/>
        <end position="69"/>
    </location>
</feature>
<feature type="region of interest" description="Disordered" evidence="2">
    <location>
        <begin position="97"/>
        <end position="123"/>
    </location>
</feature>
<protein>
    <recommendedName>
        <fullName evidence="3">Kri1-like C-terminal domain-containing protein</fullName>
    </recommendedName>
</protein>
<proteinExistence type="inferred from homology"/>
<feature type="compositionally biased region" description="Basic and acidic residues" evidence="2">
    <location>
        <begin position="215"/>
        <end position="228"/>
    </location>
</feature>
<dbReference type="GO" id="GO:0030686">
    <property type="term" value="C:90S preribosome"/>
    <property type="evidence" value="ECO:0007669"/>
    <property type="project" value="TreeGrafter"/>
</dbReference>
<dbReference type="PANTHER" id="PTHR14490:SF5">
    <property type="entry name" value="PROTEIN KRI1 HOMOLOG"/>
    <property type="match status" value="1"/>
</dbReference>
<feature type="compositionally biased region" description="Basic and acidic residues" evidence="2">
    <location>
        <begin position="348"/>
        <end position="369"/>
    </location>
</feature>
<dbReference type="Pfam" id="PF12936">
    <property type="entry name" value="Kri1_C"/>
    <property type="match status" value="1"/>
</dbReference>
<comment type="similarity">
    <text evidence="1">Belongs to the KRI1 family.</text>
</comment>
<dbReference type="EMBL" id="KV426022">
    <property type="protein sequence ID" value="KZV91710.1"/>
    <property type="molecule type" value="Genomic_DNA"/>
</dbReference>
<sequence length="668" mass="75964">MLDDSDSESSASSSSLNALKINDDYAKAFAYRKEREELTRLKDKYGSDGSGASDDDDSDSETEDEDGEELTPAVDAAILRTLARIRRKDPNIYEAERKVFAEEQERTSTSQRTKAKKEKSKPLTIKQHALNAVLSGSRSPSPVPEGPTHVEEQQALRDETIRAFTQAADAEEDDFLVPREKTKDELEMEEEEYRAFLEREVGEDIAGLVEVETEEQWRQQQRTEDNKKDKKSKKKADAKGKSKERDDAADQKFLLDYILNRGWIDKSERHVPTYKEVTSRSSKKRKADEDSNSAESNSDSDAGGVGDIDEESVFEEAVEHFEEDYQYRYQEPGAATINVHPRKIPTLVRREDTRRKEARERRKARKEEEMLRKREEVKRLKALKLKELRRKLERIGREGGKAVEDAALEALDLDAEWDPEKHDAQMADIYDDEAEGIIEVDDDKPQWDDDIDVGDIMPSAATEASSSKKQKKKKNRKRGDADDPDAAVDEDAMDADIQHMYDPDEEWDGTEDMRKRKLQEYMDTLDEMEFNDIVGGMPTRFKYTSVASDQFGLTPAEILMATDQELNQYVSVKRYAPYRKSGANWDSTRGEKLRELRDKLKERGAGAPADASEGEKKKRKGKKERMREKAATEAGAVASSTANQELDGAGPKKKKKKRKTQEGGGDEV</sequence>